<evidence type="ECO:0000313" key="2">
    <source>
        <dbReference type="Proteomes" id="UP000014760"/>
    </source>
</evidence>
<reference evidence="2" key="1">
    <citation type="submission" date="2012-12" db="EMBL/GenBank/DDBJ databases">
        <authorList>
            <person name="Hellsten U."/>
            <person name="Grimwood J."/>
            <person name="Chapman J.A."/>
            <person name="Shapiro H."/>
            <person name="Aerts A."/>
            <person name="Otillar R.P."/>
            <person name="Terry A.Y."/>
            <person name="Boore J.L."/>
            <person name="Simakov O."/>
            <person name="Marletaz F."/>
            <person name="Cho S.-J."/>
            <person name="Edsinger-Gonzales E."/>
            <person name="Havlak P."/>
            <person name="Kuo D.-H."/>
            <person name="Larsson T."/>
            <person name="Lv J."/>
            <person name="Arendt D."/>
            <person name="Savage R."/>
            <person name="Osoegawa K."/>
            <person name="de Jong P."/>
            <person name="Lindberg D.R."/>
            <person name="Seaver E.C."/>
            <person name="Weisblat D.A."/>
            <person name="Putnam N.H."/>
            <person name="Grigoriev I.V."/>
            <person name="Rokhsar D.S."/>
        </authorList>
    </citation>
    <scope>NUCLEOTIDE SEQUENCE</scope>
    <source>
        <strain evidence="2">I ESC-2004</strain>
    </source>
</reference>
<keyword evidence="2" id="KW-1185">Reference proteome</keyword>
<reference evidence="2" key="2">
    <citation type="journal article" date="2013" name="Nature">
        <title>Insights into bilaterian evolution from three spiralian genomes.</title>
        <authorList>
            <person name="Simakov O."/>
            <person name="Marletaz F."/>
            <person name="Cho S.J."/>
            <person name="Edsinger-Gonzales E."/>
            <person name="Havlak P."/>
            <person name="Hellsten U."/>
            <person name="Kuo D.H."/>
            <person name="Larsson T."/>
            <person name="Lv J."/>
            <person name="Arendt D."/>
            <person name="Savage R."/>
            <person name="Osoegawa K."/>
            <person name="de Jong P."/>
            <person name="Grimwood J."/>
            <person name="Chapman J.A."/>
            <person name="Shapiro H."/>
            <person name="Aerts A."/>
            <person name="Otillar R.P."/>
            <person name="Terry A.Y."/>
            <person name="Boore J.L."/>
            <person name="Grigoriev I.V."/>
            <person name="Lindberg D.R."/>
            <person name="Seaver E.C."/>
            <person name="Weisblat D.A."/>
            <person name="Putnam N.H."/>
            <person name="Rokhsar D.S."/>
        </authorList>
    </citation>
    <scope>NUCLEOTIDE SEQUENCE</scope>
    <source>
        <strain evidence="2">I ESC-2004</strain>
    </source>
</reference>
<accession>X2AMI9</accession>
<dbReference type="AlphaFoldDB" id="X2AMI9"/>
<dbReference type="EnsemblMetazoa" id="CapteT217677">
    <property type="protein sequence ID" value="CapteP217677"/>
    <property type="gene ID" value="CapteG217677"/>
</dbReference>
<protein>
    <submittedName>
        <fullName evidence="1">Uncharacterized protein</fullName>
    </submittedName>
</protein>
<dbReference type="EMBL" id="AMQN01000215">
    <property type="status" value="NOT_ANNOTATED_CDS"/>
    <property type="molecule type" value="Genomic_DNA"/>
</dbReference>
<dbReference type="Proteomes" id="UP000014760">
    <property type="component" value="Unassembled WGS sequence"/>
</dbReference>
<evidence type="ECO:0000313" key="1">
    <source>
        <dbReference type="EnsemblMetazoa" id="CapteP217677"/>
    </source>
</evidence>
<name>X2AMI9_CAPTE</name>
<dbReference type="HOGENOM" id="CLU_797527_0_0_1"/>
<proteinExistence type="predicted"/>
<sequence length="348" mass="39868">MATTTICDDFETRIGIQSSCHSHLSASPALLIMDVVIDSVVRSSGGKKSGLTATELKRMILREEKAKAEKEDDHRCWCSLDPSLRHKMTTPSTETERIAFMHNRCEEVALNKKSNDIATEERVVHALGRAHVNVMKRRRDQFNRSIGKVINATEKLNKMDDARESRRTAYSRRRTILEAGFSKHLLKRKPSKTDSGKDVEDETLRLFRDEEDALLNRLYGGMTLTDEQKRTVAVYLNPRTSVQYELNTAVKLIAYQPLQKMKAHFRNIEYFNILTQELKTIQKDKIKRHLAGFNFKKALENEKECMARCEGRMKDLFSRLGGAKGGIFEQKKSNALEDKITDEAVENN</sequence>
<organism evidence="1 2">
    <name type="scientific">Capitella teleta</name>
    <name type="common">Polychaete worm</name>
    <dbReference type="NCBI Taxonomy" id="283909"/>
    <lineage>
        <taxon>Eukaryota</taxon>
        <taxon>Metazoa</taxon>
        <taxon>Spiralia</taxon>
        <taxon>Lophotrochozoa</taxon>
        <taxon>Annelida</taxon>
        <taxon>Polychaeta</taxon>
        <taxon>Sedentaria</taxon>
        <taxon>Scolecida</taxon>
        <taxon>Capitellidae</taxon>
        <taxon>Capitella</taxon>
    </lineage>
</organism>
<reference evidence="1" key="3">
    <citation type="submission" date="2015-06" db="UniProtKB">
        <authorList>
            <consortium name="EnsemblMetazoa"/>
        </authorList>
    </citation>
    <scope>IDENTIFICATION</scope>
</reference>